<feature type="region of interest" description="Disordered" evidence="1">
    <location>
        <begin position="769"/>
        <end position="827"/>
    </location>
</feature>
<dbReference type="AlphaFoldDB" id="A0A8E2AN87"/>
<keyword evidence="2" id="KW-0812">Transmembrane</keyword>
<evidence type="ECO:0000256" key="1">
    <source>
        <dbReference type="SAM" id="MobiDB-lite"/>
    </source>
</evidence>
<evidence type="ECO:0000313" key="4">
    <source>
        <dbReference type="Proteomes" id="UP000250043"/>
    </source>
</evidence>
<accession>A0A8E2AN87</accession>
<dbReference type="Gene3D" id="1.10.167.10">
    <property type="entry name" value="Regulator of G-protein Signalling 4, domain 2"/>
    <property type="match status" value="1"/>
</dbReference>
<sequence length="890" mass="93964">MLSVPPPLSPAAATGCPAVAGLSQPKTIKLSPQALRALPHRLAHPPPARGILASWSVTPRVAIALEDVLDRKHLPPLGLKDFEEWLLFVEQSAENLYFILWLREYTARYTAWVHQSKSAHARGSRPSSAPSSLSHAHPHDLSRSSSTAHPLLSPPVPYSPHFPYTTPGYPAPSSHTYTYPANPTPSPSSRRPRPAYRTPRAPLPSNPTLAAFYLRAKHTFLTPTAPYELDVPSDALQVFHAPAIGGGPVGGVDGAHPPDPAIFDELAEHATAMLRDSLDRFVRATFNNVGAPRAWCGCAGGIAIALMGSAPPLAASFATGGPRWWRLLALPGMWLGLTIFISALYGVCMMIYIFGDLRQLRSFELVRPPMDALYAAAKQAVSAADAKLAPRDFKGAIMSSAPTSQLPGSFPESPVDTKRPLLRIVPPAFSFALLGVRSSPPGDSPRAAKQDAELEKAMVHEQAGARGREKEARPPARTASARSCSSGPSFASASVSEAHESVESFVIGRGEGKRGLRDDETQDGLDHDERRASGSRGTRSDSGSDEESMTDESDAESGSAASCSAPSTSSARIEISDAFYDEDPAPEGPATCPRAAPHPALAPLSHSPADLATAGFIRPFVWDADGAPPRADDVEAWGTAQRAAPFDFDALPPRRPRFANPKRRPAPAPINVDLPALPSPAAQAQHVHFAAARDAGASAGAPPHDAPQATRVKKAMAELRARNEAREPERVDLRRVLGHVQSKCSPANAVRPTLQLQARARRALAAAGAGADSLPASPTLTLAGPGSPRSPGHAPSVLTLAEQGDAPASPVGSVDEKRGTCAGGEEGRRGWHRRFRAVSMVPAFAAPLTPILSPVVTRAQWEIVVRSAVVAAIISCTVVGGLVGVPVPGR</sequence>
<feature type="transmembrane region" description="Helical" evidence="2">
    <location>
        <begin position="863"/>
        <end position="885"/>
    </location>
</feature>
<feature type="compositionally biased region" description="Basic and acidic residues" evidence="1">
    <location>
        <begin position="510"/>
        <end position="532"/>
    </location>
</feature>
<feature type="transmembrane region" description="Helical" evidence="2">
    <location>
        <begin position="334"/>
        <end position="354"/>
    </location>
</feature>
<feature type="region of interest" description="Disordered" evidence="1">
    <location>
        <begin position="121"/>
        <end position="152"/>
    </location>
</feature>
<feature type="transmembrane region" description="Helical" evidence="2">
    <location>
        <begin position="294"/>
        <end position="314"/>
    </location>
</feature>
<keyword evidence="2" id="KW-1133">Transmembrane helix</keyword>
<dbReference type="OrthoDB" id="3232309at2759"/>
<feature type="compositionally biased region" description="Low complexity" evidence="1">
    <location>
        <begin position="124"/>
        <end position="135"/>
    </location>
</feature>
<reference evidence="3 4" key="1">
    <citation type="submission" date="2016-07" db="EMBL/GenBank/DDBJ databases">
        <title>Draft genome of the white-rot fungus Obba rivulosa 3A-2.</title>
        <authorList>
            <consortium name="DOE Joint Genome Institute"/>
            <person name="Miettinen O."/>
            <person name="Riley R."/>
            <person name="Acob R."/>
            <person name="Barry K."/>
            <person name="Cullen D."/>
            <person name="De Vries R."/>
            <person name="Hainaut M."/>
            <person name="Hatakka A."/>
            <person name="Henrissat B."/>
            <person name="Hilden K."/>
            <person name="Kuo R."/>
            <person name="Labutti K."/>
            <person name="Lipzen A."/>
            <person name="Makela M.R."/>
            <person name="Sandor L."/>
            <person name="Spatafora J.W."/>
            <person name="Grigoriev I.V."/>
            <person name="Hibbett D.S."/>
        </authorList>
    </citation>
    <scope>NUCLEOTIDE SEQUENCE [LARGE SCALE GENOMIC DNA]</scope>
    <source>
        <strain evidence="3 4">3A-2</strain>
    </source>
</reference>
<proteinExistence type="predicted"/>
<evidence type="ECO:0000256" key="2">
    <source>
        <dbReference type="SAM" id="Phobius"/>
    </source>
</evidence>
<protein>
    <recommendedName>
        <fullName evidence="5">RGS domain-containing protein</fullName>
    </recommendedName>
</protein>
<keyword evidence="4" id="KW-1185">Reference proteome</keyword>
<feature type="compositionally biased region" description="Basic and acidic residues" evidence="1">
    <location>
        <begin position="814"/>
        <end position="827"/>
    </location>
</feature>
<feature type="compositionally biased region" description="Acidic residues" evidence="1">
    <location>
        <begin position="543"/>
        <end position="555"/>
    </location>
</feature>
<feature type="region of interest" description="Disordered" evidence="1">
    <location>
        <begin position="173"/>
        <end position="201"/>
    </location>
</feature>
<feature type="region of interest" description="Disordered" evidence="1">
    <location>
        <begin position="436"/>
        <end position="569"/>
    </location>
</feature>
<evidence type="ECO:0008006" key="5">
    <source>
        <dbReference type="Google" id="ProtNLM"/>
    </source>
</evidence>
<keyword evidence="2" id="KW-0472">Membrane</keyword>
<name>A0A8E2AN87_9APHY</name>
<dbReference type="SUPFAM" id="SSF48097">
    <property type="entry name" value="Regulator of G-protein signaling, RGS"/>
    <property type="match status" value="1"/>
</dbReference>
<feature type="transmembrane region" description="Helical" evidence="2">
    <location>
        <begin position="837"/>
        <end position="857"/>
    </location>
</feature>
<feature type="compositionally biased region" description="Low complexity" evidence="1">
    <location>
        <begin position="556"/>
        <end position="569"/>
    </location>
</feature>
<organism evidence="3 4">
    <name type="scientific">Obba rivulosa</name>
    <dbReference type="NCBI Taxonomy" id="1052685"/>
    <lineage>
        <taxon>Eukaryota</taxon>
        <taxon>Fungi</taxon>
        <taxon>Dikarya</taxon>
        <taxon>Basidiomycota</taxon>
        <taxon>Agaricomycotina</taxon>
        <taxon>Agaricomycetes</taxon>
        <taxon>Polyporales</taxon>
        <taxon>Gelatoporiaceae</taxon>
        <taxon>Obba</taxon>
    </lineage>
</organism>
<gene>
    <name evidence="3" type="ORF">OBBRIDRAFT_838191</name>
</gene>
<dbReference type="EMBL" id="KV722530">
    <property type="protein sequence ID" value="OCH86389.1"/>
    <property type="molecule type" value="Genomic_DNA"/>
</dbReference>
<feature type="compositionally biased region" description="Basic and acidic residues" evidence="1">
    <location>
        <begin position="446"/>
        <end position="459"/>
    </location>
</feature>
<feature type="region of interest" description="Disordered" evidence="1">
    <location>
        <begin position="647"/>
        <end position="667"/>
    </location>
</feature>
<feature type="compositionally biased region" description="Basic residues" evidence="1">
    <location>
        <begin position="654"/>
        <end position="665"/>
    </location>
</feature>
<dbReference type="PANTHER" id="PTHR39466">
    <property type="entry name" value="RGS DOMAIN-CONTAINING PROTEIN"/>
    <property type="match status" value="1"/>
</dbReference>
<dbReference type="InterPro" id="IPR044926">
    <property type="entry name" value="RGS_subdomain_2"/>
</dbReference>
<evidence type="ECO:0000313" key="3">
    <source>
        <dbReference type="EMBL" id="OCH86389.1"/>
    </source>
</evidence>
<dbReference type="Proteomes" id="UP000250043">
    <property type="component" value="Unassembled WGS sequence"/>
</dbReference>
<dbReference type="InterPro" id="IPR036305">
    <property type="entry name" value="RGS_sf"/>
</dbReference>
<dbReference type="PANTHER" id="PTHR39466:SF1">
    <property type="entry name" value="RGS DOMAIN-CONTAINING PROTEIN"/>
    <property type="match status" value="1"/>
</dbReference>
<feature type="compositionally biased region" description="Low complexity" evidence="1">
    <location>
        <begin position="475"/>
        <end position="496"/>
    </location>
</feature>